<evidence type="ECO:0000256" key="1">
    <source>
        <dbReference type="SAM" id="Phobius"/>
    </source>
</evidence>
<dbReference type="AlphaFoldDB" id="A0A1G9S6X0"/>
<keyword evidence="1" id="KW-0472">Membrane</keyword>
<feature type="transmembrane region" description="Helical" evidence="1">
    <location>
        <begin position="33"/>
        <end position="54"/>
    </location>
</feature>
<keyword evidence="3" id="KW-1185">Reference proteome</keyword>
<dbReference type="EMBL" id="FNHS01000001">
    <property type="protein sequence ID" value="SDM31141.1"/>
    <property type="molecule type" value="Genomic_DNA"/>
</dbReference>
<proteinExistence type="predicted"/>
<accession>A0A1G9S6X0</accession>
<dbReference type="STRING" id="582672.SAMN05216360_101514"/>
<dbReference type="Proteomes" id="UP000198704">
    <property type="component" value="Unassembled WGS sequence"/>
</dbReference>
<organism evidence="2 3">
    <name type="scientific">Methylobacterium phyllostachyos</name>
    <dbReference type="NCBI Taxonomy" id="582672"/>
    <lineage>
        <taxon>Bacteria</taxon>
        <taxon>Pseudomonadati</taxon>
        <taxon>Pseudomonadota</taxon>
        <taxon>Alphaproteobacteria</taxon>
        <taxon>Hyphomicrobiales</taxon>
        <taxon>Methylobacteriaceae</taxon>
        <taxon>Methylobacterium</taxon>
    </lineage>
</organism>
<protein>
    <submittedName>
        <fullName evidence="2">Uncharacterized protein</fullName>
    </submittedName>
</protein>
<reference evidence="3" key="1">
    <citation type="submission" date="2016-10" db="EMBL/GenBank/DDBJ databases">
        <authorList>
            <person name="Varghese N."/>
            <person name="Submissions S."/>
        </authorList>
    </citation>
    <scope>NUCLEOTIDE SEQUENCE [LARGE SCALE GENOMIC DNA]</scope>
    <source>
        <strain evidence="3">BL47</strain>
    </source>
</reference>
<keyword evidence="1" id="KW-0812">Transmembrane</keyword>
<keyword evidence="1" id="KW-1133">Transmembrane helix</keyword>
<name>A0A1G9S6X0_9HYPH</name>
<evidence type="ECO:0000313" key="3">
    <source>
        <dbReference type="Proteomes" id="UP000198704"/>
    </source>
</evidence>
<gene>
    <name evidence="2" type="ORF">SAMN05216360_101514</name>
</gene>
<evidence type="ECO:0000313" key="2">
    <source>
        <dbReference type="EMBL" id="SDM31141.1"/>
    </source>
</evidence>
<sequence length="56" mass="6118">MVNSPGEDPDLEMRDIDEMGRLERRHAVGKAPIPRAVLIGAAIVVIAVVAIWLLSR</sequence>